<accession>A0ABM3X9G8</accession>
<comment type="subunit">
    <text evidence="22">Interacts with cathepsin A (protective protein), beta-galactosidase and N-acetylgalactosamine-6-sulfate sulfatase in a multienzyme complex.</text>
</comment>
<evidence type="ECO:0000256" key="13">
    <source>
        <dbReference type="ARBA" id="ARBA00022963"/>
    </source>
</evidence>
<keyword evidence="11" id="KW-0677">Repeat</keyword>
<evidence type="ECO:0000256" key="21">
    <source>
        <dbReference type="ARBA" id="ARBA00037235"/>
    </source>
</evidence>
<feature type="domain" description="Sialidase" evidence="27">
    <location>
        <begin position="78"/>
        <end position="328"/>
    </location>
</feature>
<evidence type="ECO:0000256" key="16">
    <source>
        <dbReference type="ARBA" id="ARBA00023180"/>
    </source>
</evidence>
<protein>
    <recommendedName>
        <fullName evidence="23">Sialidase-1</fullName>
        <ecNumber evidence="7">3.2.1.18</ecNumber>
    </recommendedName>
    <alternativeName>
        <fullName evidence="25">Lysosomal sialidase</fullName>
    </alternativeName>
    <alternativeName>
        <fullName evidence="24">N-acetyl-alpha-neuraminidase 1</fullName>
    </alternativeName>
</protein>
<evidence type="ECO:0000256" key="9">
    <source>
        <dbReference type="ARBA" id="ARBA00022553"/>
    </source>
</evidence>
<evidence type="ECO:0000256" key="14">
    <source>
        <dbReference type="ARBA" id="ARBA00023098"/>
    </source>
</evidence>
<comment type="catalytic activity">
    <reaction evidence="1">
        <text>Hydrolysis of alpha-(2-&gt;3)-, alpha-(2-&gt;6)-, alpha-(2-&gt;8)- glycosidic linkages of terminal sialic acid residues in oligosaccharides, glycoproteins, glycolipids, colominic acid and synthetic substrates.</text>
        <dbReference type="EC" id="3.2.1.18"/>
    </reaction>
</comment>
<keyword evidence="9" id="KW-0597">Phosphoprotein</keyword>
<comment type="subcellular location">
    <subcellularLocation>
        <location evidence="4">Cell membrane</location>
    </subcellularLocation>
    <subcellularLocation>
        <location evidence="5">Cytoplasmic vesicle</location>
    </subcellularLocation>
    <subcellularLocation>
        <location evidence="3">Lysosome lumen</location>
    </subcellularLocation>
    <subcellularLocation>
        <location evidence="2">Lysosome membrane</location>
        <topology evidence="2">Peripheral membrane protein</topology>
        <orientation evidence="2">Lumenal side</orientation>
    </subcellularLocation>
</comment>
<dbReference type="InterPro" id="IPR011040">
    <property type="entry name" value="Sialidase"/>
</dbReference>
<keyword evidence="20" id="KW-0968">Cytoplasmic vesicle</keyword>
<evidence type="ECO:0000256" key="7">
    <source>
        <dbReference type="ARBA" id="ARBA00012733"/>
    </source>
</evidence>
<dbReference type="InterPro" id="IPR026856">
    <property type="entry name" value="Sialidase_fam"/>
</dbReference>
<evidence type="ECO:0000256" key="15">
    <source>
        <dbReference type="ARBA" id="ARBA00023136"/>
    </source>
</evidence>
<sequence>MTAAVPVGRRQGFLGSYRIQVLTFLLLLSLAELGAKLDNDFSLVRPLVTMEQLLWVSGRQIGSVDTFRIPLIAATPRGTLLAFAEARKMSSSDKGAKFIALRRSTDQGGTWSPTAFIVDDGETPDGLNLGVVVSDKDTGVVFLFYSLCAHKTGCQVSSTMLVWSKDDGITWSPPRNLSLDIGTQMFAPGPGSGIQKQWEPKKGRLIVCGHRTLEQDGVFCLLSDDHGASWHYGSGISGIPYGQPKQNNDFNPDECQPYELPDGSVVINARNQNNYHCHCRIILHSYDACDTLKLRDVTFDTELIDPVVAAGAVATNSGIIFFSNPAHPEFHSVALPRSKPDPALELQQWYFLAKRNGPAMARTQWLLLTGSPGRQYEWRGPGSPALCLV</sequence>
<evidence type="ECO:0000256" key="22">
    <source>
        <dbReference type="ARBA" id="ARBA00038519"/>
    </source>
</evidence>
<keyword evidence="13" id="KW-0442">Lipid degradation</keyword>
<reference evidence="29" key="1">
    <citation type="submission" date="2025-08" db="UniProtKB">
        <authorList>
            <consortium name="RefSeq"/>
        </authorList>
    </citation>
    <scope>IDENTIFICATION</scope>
</reference>
<evidence type="ECO:0000256" key="2">
    <source>
        <dbReference type="ARBA" id="ARBA00004207"/>
    </source>
</evidence>
<keyword evidence="10 26" id="KW-0732">Signal</keyword>
<dbReference type="PANTHER" id="PTHR10628">
    <property type="entry name" value="SIALIDASE"/>
    <property type="match status" value="1"/>
</dbReference>
<evidence type="ECO:0000256" key="6">
    <source>
        <dbReference type="ARBA" id="ARBA00009348"/>
    </source>
</evidence>
<dbReference type="GeneID" id="103128027"/>
<dbReference type="Gene3D" id="2.120.10.10">
    <property type="match status" value="1"/>
</dbReference>
<dbReference type="PANTHER" id="PTHR10628:SF25">
    <property type="entry name" value="SIALIDASE-1"/>
    <property type="match status" value="1"/>
</dbReference>
<keyword evidence="12" id="KW-0378">Hydrolase</keyword>
<keyword evidence="17" id="KW-0458">Lysosome</keyword>
<name>A0ABM3X9G8_ERIEU</name>
<feature type="signal peptide" evidence="26">
    <location>
        <begin position="1"/>
        <end position="36"/>
    </location>
</feature>
<evidence type="ECO:0000313" key="28">
    <source>
        <dbReference type="Proteomes" id="UP001652624"/>
    </source>
</evidence>
<keyword evidence="8" id="KW-1003">Cell membrane</keyword>
<dbReference type="CDD" id="cd15482">
    <property type="entry name" value="Sialidase_non-viral"/>
    <property type="match status" value="1"/>
</dbReference>
<dbReference type="InterPro" id="IPR036278">
    <property type="entry name" value="Sialidase_sf"/>
</dbReference>
<organism evidence="28 29">
    <name type="scientific">Erinaceus europaeus</name>
    <name type="common">Western European hedgehog</name>
    <dbReference type="NCBI Taxonomy" id="9365"/>
    <lineage>
        <taxon>Eukaryota</taxon>
        <taxon>Metazoa</taxon>
        <taxon>Chordata</taxon>
        <taxon>Craniata</taxon>
        <taxon>Vertebrata</taxon>
        <taxon>Euteleostomi</taxon>
        <taxon>Mammalia</taxon>
        <taxon>Eutheria</taxon>
        <taxon>Laurasiatheria</taxon>
        <taxon>Eulipotyphla</taxon>
        <taxon>Erinaceidae</taxon>
        <taxon>Erinaceinae</taxon>
        <taxon>Erinaceus</taxon>
    </lineage>
</organism>
<evidence type="ECO:0000256" key="1">
    <source>
        <dbReference type="ARBA" id="ARBA00000427"/>
    </source>
</evidence>
<evidence type="ECO:0000256" key="3">
    <source>
        <dbReference type="ARBA" id="ARBA00004227"/>
    </source>
</evidence>
<evidence type="ECO:0000256" key="24">
    <source>
        <dbReference type="ARBA" id="ARBA00041332"/>
    </source>
</evidence>
<comment type="similarity">
    <text evidence="6">Belongs to the glycosyl hydrolase 33 family.</text>
</comment>
<dbReference type="Pfam" id="PF13088">
    <property type="entry name" value="BNR_2"/>
    <property type="match status" value="1"/>
</dbReference>
<dbReference type="EC" id="3.2.1.18" evidence="7"/>
<evidence type="ECO:0000256" key="11">
    <source>
        <dbReference type="ARBA" id="ARBA00022737"/>
    </source>
</evidence>
<keyword evidence="19" id="KW-0326">Glycosidase</keyword>
<evidence type="ECO:0000256" key="8">
    <source>
        <dbReference type="ARBA" id="ARBA00022475"/>
    </source>
</evidence>
<evidence type="ECO:0000256" key="5">
    <source>
        <dbReference type="ARBA" id="ARBA00004541"/>
    </source>
</evidence>
<evidence type="ECO:0000256" key="19">
    <source>
        <dbReference type="ARBA" id="ARBA00023295"/>
    </source>
</evidence>
<evidence type="ECO:0000256" key="17">
    <source>
        <dbReference type="ARBA" id="ARBA00023228"/>
    </source>
</evidence>
<evidence type="ECO:0000256" key="20">
    <source>
        <dbReference type="ARBA" id="ARBA00023329"/>
    </source>
</evidence>
<keyword evidence="16" id="KW-0325">Glycoprotein</keyword>
<keyword evidence="14" id="KW-0443">Lipid metabolism</keyword>
<evidence type="ECO:0000256" key="26">
    <source>
        <dbReference type="SAM" id="SignalP"/>
    </source>
</evidence>
<evidence type="ECO:0000313" key="29">
    <source>
        <dbReference type="RefSeq" id="XP_060045469.1"/>
    </source>
</evidence>
<comment type="function">
    <text evidence="21">Catalyzes the removal of sialic acid (N-acetylneuraminic acid) moieties from glycoproteins and glycolipids. To be active, it is strictly dependent on its presence in the multienzyme complex. Appears to have a preference for alpha 2-3 and alpha 2-6 sialyl linkage.</text>
</comment>
<gene>
    <name evidence="29" type="primary">NEU1</name>
</gene>
<proteinExistence type="inferred from homology"/>
<evidence type="ECO:0000256" key="25">
    <source>
        <dbReference type="ARBA" id="ARBA00041413"/>
    </source>
</evidence>
<evidence type="ECO:0000256" key="12">
    <source>
        <dbReference type="ARBA" id="ARBA00022801"/>
    </source>
</evidence>
<dbReference type="RefSeq" id="XP_060045469.1">
    <property type="nucleotide sequence ID" value="XM_060189486.1"/>
</dbReference>
<keyword evidence="15" id="KW-0472">Membrane</keyword>
<dbReference type="SUPFAM" id="SSF50939">
    <property type="entry name" value="Sialidases"/>
    <property type="match status" value="1"/>
</dbReference>
<feature type="chain" id="PRO_5046492617" description="Sialidase-1" evidence="26">
    <location>
        <begin position="37"/>
        <end position="389"/>
    </location>
</feature>
<evidence type="ECO:0000256" key="10">
    <source>
        <dbReference type="ARBA" id="ARBA00022729"/>
    </source>
</evidence>
<evidence type="ECO:0000256" key="23">
    <source>
        <dbReference type="ARBA" id="ARBA00040509"/>
    </source>
</evidence>
<evidence type="ECO:0000256" key="18">
    <source>
        <dbReference type="ARBA" id="ARBA00023277"/>
    </source>
</evidence>
<keyword evidence="28" id="KW-1185">Reference proteome</keyword>
<evidence type="ECO:0000256" key="4">
    <source>
        <dbReference type="ARBA" id="ARBA00004236"/>
    </source>
</evidence>
<evidence type="ECO:0000259" key="27">
    <source>
        <dbReference type="Pfam" id="PF13088"/>
    </source>
</evidence>
<dbReference type="Proteomes" id="UP001652624">
    <property type="component" value="Chromosome 4"/>
</dbReference>
<keyword evidence="18" id="KW-0119">Carbohydrate metabolism</keyword>